<keyword evidence="1" id="KW-0472">Membrane</keyword>
<sequence length="394" mass="45109">MLKKQLLAGAVLLIGAVNMFYYYLEGYLIRFMQMYESTQSTFTMRATFSASFSLSVGREALDPEAMPASAASADFGPNDLQIPALKIGIVTVLGAYGDRAKYQTAMSTMECYALRHNYTYLVLIATDYRKECAQKDVTFQRHCIVAKALGSFDWILFVDADIGVVNENSKLEKFLDSTKDIIFYSRFFNHEIMAGSYLVKRSEFSKRFLHGWADYEFSLPKSFHGRDNGAIHMWVVKQAPSPDLEECEELWNAAKDYTSLSYYTVCCRQILQKAISPNIKILEKGQGWARDGWLTNGHWNPEIDFMQLDGPQFFPWFDTLSSPVIIEECGKEELHWNHDPHLILSKVTILQHLDKWKKFVDKDFQLVAEKIRGRGRSTKANTLVSRHGVSKNDI</sequence>
<dbReference type="SUPFAM" id="SSF53448">
    <property type="entry name" value="Nucleotide-diphospho-sugar transferases"/>
    <property type="match status" value="1"/>
</dbReference>
<organism evidence="4">
    <name type="scientific">Haemonchus placei</name>
    <name type="common">Barber's pole worm</name>
    <dbReference type="NCBI Taxonomy" id="6290"/>
    <lineage>
        <taxon>Eukaryota</taxon>
        <taxon>Metazoa</taxon>
        <taxon>Ecdysozoa</taxon>
        <taxon>Nematoda</taxon>
        <taxon>Chromadorea</taxon>
        <taxon>Rhabditida</taxon>
        <taxon>Rhabditina</taxon>
        <taxon>Rhabditomorpha</taxon>
        <taxon>Strongyloidea</taxon>
        <taxon>Trichostrongylidae</taxon>
        <taxon>Haemonchus</taxon>
    </lineage>
</organism>
<keyword evidence="3" id="KW-1185">Reference proteome</keyword>
<keyword evidence="1" id="KW-1133">Transmembrane helix</keyword>
<protein>
    <submittedName>
        <fullName evidence="4">Alpha-1,3-mannosyl-glycoprotein 2-beta-N-acetylglucosaminyltransferase</fullName>
    </submittedName>
</protein>
<dbReference type="EMBL" id="UZAF01020032">
    <property type="protein sequence ID" value="VDO65749.1"/>
    <property type="molecule type" value="Genomic_DNA"/>
</dbReference>
<dbReference type="PANTHER" id="PTHR31562">
    <property type="entry name" value="PROTEIN CBG18972"/>
    <property type="match status" value="1"/>
</dbReference>
<reference evidence="4" key="1">
    <citation type="submission" date="2017-02" db="UniProtKB">
        <authorList>
            <consortium name="WormBaseParasite"/>
        </authorList>
    </citation>
    <scope>IDENTIFICATION</scope>
</reference>
<evidence type="ECO:0000313" key="2">
    <source>
        <dbReference type="EMBL" id="VDO65749.1"/>
    </source>
</evidence>
<name>A0A0N4X025_HAEPC</name>
<dbReference type="InterPro" id="IPR029044">
    <property type="entry name" value="Nucleotide-diphossugar_trans"/>
</dbReference>
<accession>A0A0N4X025</accession>
<evidence type="ECO:0000256" key="1">
    <source>
        <dbReference type="SAM" id="Phobius"/>
    </source>
</evidence>
<dbReference type="Pfam" id="PF03314">
    <property type="entry name" value="DUF273"/>
    <property type="match status" value="1"/>
</dbReference>
<dbReference type="Proteomes" id="UP000268014">
    <property type="component" value="Unassembled WGS sequence"/>
</dbReference>
<reference evidence="2 3" key="2">
    <citation type="submission" date="2018-11" db="EMBL/GenBank/DDBJ databases">
        <authorList>
            <consortium name="Pathogen Informatics"/>
        </authorList>
    </citation>
    <scope>NUCLEOTIDE SEQUENCE [LARGE SCALE GENOMIC DNA]</scope>
    <source>
        <strain evidence="2 3">MHpl1</strain>
    </source>
</reference>
<dbReference type="STRING" id="6290.A0A0N4X025"/>
<dbReference type="Gene3D" id="3.90.550.10">
    <property type="entry name" value="Spore Coat Polysaccharide Biosynthesis Protein SpsA, Chain A"/>
    <property type="match status" value="1"/>
</dbReference>
<dbReference type="WBParaSite" id="HPLM_0001757801-mRNA-1">
    <property type="protein sequence ID" value="HPLM_0001757801-mRNA-1"/>
    <property type="gene ID" value="HPLM_0001757801"/>
</dbReference>
<dbReference type="OrthoDB" id="407658at2759"/>
<keyword evidence="1" id="KW-0812">Transmembrane</keyword>
<dbReference type="AlphaFoldDB" id="A0A0N4X025"/>
<proteinExistence type="predicted"/>
<gene>
    <name evidence="2" type="ORF">HPLM_LOCUS17569</name>
</gene>
<dbReference type="InterPro" id="IPR004988">
    <property type="entry name" value="DUF273"/>
</dbReference>
<dbReference type="PANTHER" id="PTHR31562:SF2">
    <property type="entry name" value="NUCLEOTIDE-DIPHOSPHO-SUGAR TRANSFERASE"/>
    <property type="match status" value="1"/>
</dbReference>
<feature type="transmembrane region" description="Helical" evidence="1">
    <location>
        <begin position="6"/>
        <end position="24"/>
    </location>
</feature>
<evidence type="ECO:0000313" key="3">
    <source>
        <dbReference type="Proteomes" id="UP000268014"/>
    </source>
</evidence>
<evidence type="ECO:0000313" key="4">
    <source>
        <dbReference type="WBParaSite" id="HPLM_0001757801-mRNA-1"/>
    </source>
</evidence>
<dbReference type="OMA" id="NGAIHMW"/>